<organism evidence="7 8">
    <name type="scientific">Lactuca sativa</name>
    <name type="common">Garden lettuce</name>
    <dbReference type="NCBI Taxonomy" id="4236"/>
    <lineage>
        <taxon>Eukaryota</taxon>
        <taxon>Viridiplantae</taxon>
        <taxon>Streptophyta</taxon>
        <taxon>Embryophyta</taxon>
        <taxon>Tracheophyta</taxon>
        <taxon>Spermatophyta</taxon>
        <taxon>Magnoliopsida</taxon>
        <taxon>eudicotyledons</taxon>
        <taxon>Gunneridae</taxon>
        <taxon>Pentapetalae</taxon>
        <taxon>asterids</taxon>
        <taxon>campanulids</taxon>
        <taxon>Asterales</taxon>
        <taxon>Asteraceae</taxon>
        <taxon>Cichorioideae</taxon>
        <taxon>Cichorieae</taxon>
        <taxon>Lactucinae</taxon>
        <taxon>Lactuca</taxon>
    </lineage>
</organism>
<feature type="signal peptide" evidence="6">
    <location>
        <begin position="1"/>
        <end position="23"/>
    </location>
</feature>
<dbReference type="PANTHER" id="PTHR31232:SF172">
    <property type="entry name" value="S-PROTEIN HOMOLOG"/>
    <property type="match status" value="1"/>
</dbReference>
<keyword evidence="3 6" id="KW-0713">Self-incompatibility</keyword>
<name>A0A9R1VB24_LACSA</name>
<keyword evidence="5 6" id="KW-0732">Signal</keyword>
<protein>
    <recommendedName>
        <fullName evidence="6">S-protein homolog</fullName>
    </recommendedName>
</protein>
<dbReference type="Proteomes" id="UP000235145">
    <property type="component" value="Unassembled WGS sequence"/>
</dbReference>
<dbReference type="GO" id="GO:0005576">
    <property type="term" value="C:extracellular region"/>
    <property type="evidence" value="ECO:0007669"/>
    <property type="project" value="UniProtKB-SubCell"/>
</dbReference>
<proteinExistence type="inferred from homology"/>
<evidence type="ECO:0000256" key="2">
    <source>
        <dbReference type="ARBA" id="ARBA00005581"/>
    </source>
</evidence>
<evidence type="ECO:0000256" key="1">
    <source>
        <dbReference type="ARBA" id="ARBA00004613"/>
    </source>
</evidence>
<sequence length="178" mass="20220">MRSSTIHNFFAFIILTYPIASIAFSCPFTTKWNVSVISALREDLVVHIKSGDDDLGNHTIPFVGNYSWSFCEKVGGHTLFYAYFWWGSKFQSLDLFNKAISDKLILNADPEHCYWFVKPDGFFVNNIPSGGGQFIKGSGLVPGIESDKMSMVPVLKPEIGNWNWLRIQARMDPETRKK</sequence>
<gene>
    <name evidence="7" type="ORF">LSAT_V11C500256490</name>
</gene>
<dbReference type="PROSITE" id="PS51257">
    <property type="entry name" value="PROKAR_LIPOPROTEIN"/>
    <property type="match status" value="1"/>
</dbReference>
<evidence type="ECO:0000256" key="5">
    <source>
        <dbReference type="ARBA" id="ARBA00022729"/>
    </source>
</evidence>
<dbReference type="EMBL" id="NBSK02000005">
    <property type="protein sequence ID" value="KAJ0202798.1"/>
    <property type="molecule type" value="Genomic_DNA"/>
</dbReference>
<comment type="caution">
    <text evidence="7">The sequence shown here is derived from an EMBL/GenBank/DDBJ whole genome shotgun (WGS) entry which is preliminary data.</text>
</comment>
<keyword evidence="8" id="KW-1185">Reference proteome</keyword>
<keyword evidence="4 6" id="KW-0964">Secreted</keyword>
<comment type="similarity">
    <text evidence="2 6">Belongs to the plant self-incompatibility (S1) protein family.</text>
</comment>
<evidence type="ECO:0000313" key="7">
    <source>
        <dbReference type="EMBL" id="KAJ0202798.1"/>
    </source>
</evidence>
<evidence type="ECO:0000313" key="8">
    <source>
        <dbReference type="Proteomes" id="UP000235145"/>
    </source>
</evidence>
<reference evidence="7 8" key="1">
    <citation type="journal article" date="2017" name="Nat. Commun.">
        <title>Genome assembly with in vitro proximity ligation data and whole-genome triplication in lettuce.</title>
        <authorList>
            <person name="Reyes-Chin-Wo S."/>
            <person name="Wang Z."/>
            <person name="Yang X."/>
            <person name="Kozik A."/>
            <person name="Arikit S."/>
            <person name="Song C."/>
            <person name="Xia L."/>
            <person name="Froenicke L."/>
            <person name="Lavelle D.O."/>
            <person name="Truco M.J."/>
            <person name="Xia R."/>
            <person name="Zhu S."/>
            <person name="Xu C."/>
            <person name="Xu H."/>
            <person name="Xu X."/>
            <person name="Cox K."/>
            <person name="Korf I."/>
            <person name="Meyers B.C."/>
            <person name="Michelmore R.W."/>
        </authorList>
    </citation>
    <scope>NUCLEOTIDE SEQUENCE [LARGE SCALE GENOMIC DNA]</scope>
    <source>
        <strain evidence="8">cv. Salinas</strain>
        <tissue evidence="7">Seedlings</tissue>
    </source>
</reference>
<evidence type="ECO:0000256" key="4">
    <source>
        <dbReference type="ARBA" id="ARBA00022525"/>
    </source>
</evidence>
<feature type="chain" id="PRO_5040528692" description="S-protein homolog" evidence="6">
    <location>
        <begin position="24"/>
        <end position="178"/>
    </location>
</feature>
<dbReference type="GO" id="GO:0060320">
    <property type="term" value="P:rejection of self pollen"/>
    <property type="evidence" value="ECO:0007669"/>
    <property type="project" value="UniProtKB-KW"/>
</dbReference>
<accession>A0A9R1VB24</accession>
<dbReference type="AlphaFoldDB" id="A0A9R1VB24"/>
<evidence type="ECO:0000256" key="6">
    <source>
        <dbReference type="RuleBase" id="RU367044"/>
    </source>
</evidence>
<dbReference type="InterPro" id="IPR010264">
    <property type="entry name" value="Self-incomp_S1"/>
</dbReference>
<dbReference type="Pfam" id="PF05938">
    <property type="entry name" value="Self-incomp_S1"/>
    <property type="match status" value="1"/>
</dbReference>
<dbReference type="PANTHER" id="PTHR31232">
    <property type="match status" value="1"/>
</dbReference>
<comment type="subcellular location">
    <subcellularLocation>
        <location evidence="1 6">Secreted</location>
    </subcellularLocation>
</comment>
<evidence type="ECO:0000256" key="3">
    <source>
        <dbReference type="ARBA" id="ARBA00022471"/>
    </source>
</evidence>